<organism evidence="11 12">
    <name type="scientific">Pardalotus punctatus</name>
    <name type="common">spotted pardalote</name>
    <dbReference type="NCBI Taxonomy" id="254575"/>
    <lineage>
        <taxon>Eukaryota</taxon>
        <taxon>Metazoa</taxon>
        <taxon>Chordata</taxon>
        <taxon>Craniata</taxon>
        <taxon>Vertebrata</taxon>
        <taxon>Euteleostomi</taxon>
        <taxon>Archelosauria</taxon>
        <taxon>Archosauria</taxon>
        <taxon>Dinosauria</taxon>
        <taxon>Saurischia</taxon>
        <taxon>Theropoda</taxon>
        <taxon>Coelurosauria</taxon>
        <taxon>Aves</taxon>
        <taxon>Neognathae</taxon>
        <taxon>Neoaves</taxon>
        <taxon>Telluraves</taxon>
        <taxon>Australaves</taxon>
        <taxon>Passeriformes</taxon>
        <taxon>Meliphagoidea</taxon>
        <taxon>Pardalotidae</taxon>
        <taxon>Pardalotus</taxon>
    </lineage>
</organism>
<sequence length="176" mass="20246">PSNGPAPTPCSEPGPAPDPVSNFDSDPTVTPVLILPPSRSCSYQRFVNCYRCFYKLQPQLTRSIYEQFISQLQVSIKEEIQEVKNEGNLEGLFSSLDKIVEEAKDRKEPAWRPSGIPEDDVRSTMVPYLLKHRSYLRRVLREKEEENRKVAESVLMGRDRIAELQQLIQARQQAWQ</sequence>
<keyword evidence="12" id="KW-1185">Reference proteome</keyword>
<dbReference type="GO" id="GO:0000444">
    <property type="term" value="C:MIS12/MIND type complex"/>
    <property type="evidence" value="ECO:0007669"/>
    <property type="project" value="InterPro"/>
</dbReference>
<comment type="subcellular location">
    <subcellularLocation>
        <location evidence="2">Chromosome</location>
        <location evidence="2">Centromere</location>
        <location evidence="2">Kinetochore</location>
    </subcellularLocation>
    <subcellularLocation>
        <location evidence="1">Nucleus</location>
    </subcellularLocation>
</comment>
<keyword evidence="5" id="KW-0498">Mitosis</keyword>
<dbReference type="GO" id="GO:0005634">
    <property type="term" value="C:nucleus"/>
    <property type="evidence" value="ECO:0007669"/>
    <property type="project" value="UniProtKB-SubCell"/>
</dbReference>
<keyword evidence="8" id="KW-0131">Cell cycle</keyword>
<accession>A0A7L3HSJ9</accession>
<keyword evidence="7" id="KW-0539">Nucleus</keyword>
<evidence type="ECO:0000256" key="9">
    <source>
        <dbReference type="ARBA" id="ARBA00023328"/>
    </source>
</evidence>
<evidence type="ECO:0000256" key="4">
    <source>
        <dbReference type="ARBA" id="ARBA00022618"/>
    </source>
</evidence>
<keyword evidence="4" id="KW-0132">Cell division</keyword>
<keyword evidence="9" id="KW-0137">Centromere</keyword>
<evidence type="ECO:0000313" key="11">
    <source>
        <dbReference type="EMBL" id="NXU08332.1"/>
    </source>
</evidence>
<evidence type="ECO:0000256" key="10">
    <source>
        <dbReference type="SAM" id="MobiDB-lite"/>
    </source>
</evidence>
<dbReference type="InterPro" id="IPR007128">
    <property type="entry name" value="PMF1/Nnf1"/>
</dbReference>
<evidence type="ECO:0000256" key="1">
    <source>
        <dbReference type="ARBA" id="ARBA00004123"/>
    </source>
</evidence>
<dbReference type="Pfam" id="PF03980">
    <property type="entry name" value="Nnf1"/>
    <property type="match status" value="1"/>
</dbReference>
<evidence type="ECO:0000256" key="3">
    <source>
        <dbReference type="ARBA" id="ARBA00022454"/>
    </source>
</evidence>
<evidence type="ECO:0000256" key="7">
    <source>
        <dbReference type="ARBA" id="ARBA00023242"/>
    </source>
</evidence>
<dbReference type="GO" id="GO:0051301">
    <property type="term" value="P:cell division"/>
    <property type="evidence" value="ECO:0007669"/>
    <property type="project" value="UniProtKB-KW"/>
</dbReference>
<evidence type="ECO:0000256" key="8">
    <source>
        <dbReference type="ARBA" id="ARBA00023306"/>
    </source>
</evidence>
<dbReference type="PANTHER" id="PTHR15459">
    <property type="entry name" value="POLYAMINE-MODULATED FACTOR 1"/>
    <property type="match status" value="1"/>
</dbReference>
<feature type="region of interest" description="Disordered" evidence="10">
    <location>
        <begin position="1"/>
        <end position="25"/>
    </location>
</feature>
<feature type="non-terminal residue" evidence="11">
    <location>
        <position position="1"/>
    </location>
</feature>
<dbReference type="GO" id="GO:0007059">
    <property type="term" value="P:chromosome segregation"/>
    <property type="evidence" value="ECO:0007669"/>
    <property type="project" value="TreeGrafter"/>
</dbReference>
<name>A0A7L3HSJ9_9PASS</name>
<feature type="non-terminal residue" evidence="11">
    <location>
        <position position="176"/>
    </location>
</feature>
<keyword evidence="3" id="KW-0158">Chromosome</keyword>
<evidence type="ECO:0000256" key="5">
    <source>
        <dbReference type="ARBA" id="ARBA00022776"/>
    </source>
</evidence>
<keyword evidence="6" id="KW-0995">Kinetochore</keyword>
<protein>
    <submittedName>
        <fullName evidence="11">PMF1 factor</fullName>
    </submittedName>
</protein>
<comment type="caution">
    <text evidence="11">The sequence shown here is derived from an EMBL/GenBank/DDBJ whole genome shotgun (WGS) entry which is preliminary data.</text>
</comment>
<reference evidence="11 12" key="1">
    <citation type="submission" date="2019-09" db="EMBL/GenBank/DDBJ databases">
        <title>Bird 10,000 Genomes (B10K) Project - Family phase.</title>
        <authorList>
            <person name="Zhang G."/>
        </authorList>
    </citation>
    <scope>NUCLEOTIDE SEQUENCE [LARGE SCALE GENOMIC DNA]</scope>
    <source>
        <strain evidence="11">B10K-DU-029-51</strain>
    </source>
</reference>
<dbReference type="PANTHER" id="PTHR15459:SF3">
    <property type="entry name" value="POLYAMINE-MODULATED FACTOR 1"/>
    <property type="match status" value="1"/>
</dbReference>
<evidence type="ECO:0000313" key="12">
    <source>
        <dbReference type="Proteomes" id="UP000570592"/>
    </source>
</evidence>
<feature type="compositionally biased region" description="Pro residues" evidence="10">
    <location>
        <begin position="1"/>
        <end position="18"/>
    </location>
</feature>
<proteinExistence type="predicted"/>
<evidence type="ECO:0000256" key="2">
    <source>
        <dbReference type="ARBA" id="ARBA00004629"/>
    </source>
</evidence>
<dbReference type="EMBL" id="VZTX01001040">
    <property type="protein sequence ID" value="NXU08332.1"/>
    <property type="molecule type" value="Genomic_DNA"/>
</dbReference>
<evidence type="ECO:0000256" key="6">
    <source>
        <dbReference type="ARBA" id="ARBA00022838"/>
    </source>
</evidence>
<dbReference type="Proteomes" id="UP000570592">
    <property type="component" value="Unassembled WGS sequence"/>
</dbReference>
<gene>
    <name evidence="11" type="primary">Pmf1</name>
    <name evidence="11" type="ORF">PARPUN_R03678</name>
</gene>
<dbReference type="AlphaFoldDB" id="A0A7L3HSJ9"/>